<comment type="similarity">
    <text evidence="1">Belongs to the FlgD family.</text>
</comment>
<feature type="domain" description="FlgD Tudor-like" evidence="3">
    <location>
        <begin position="81"/>
        <end position="139"/>
    </location>
</feature>
<evidence type="ECO:0000256" key="1">
    <source>
        <dbReference type="ARBA" id="ARBA00010577"/>
    </source>
</evidence>
<keyword evidence="2" id="KW-1005">Bacterial flagellum biogenesis</keyword>
<dbReference type="Proteomes" id="UP001154312">
    <property type="component" value="Unassembled WGS sequence"/>
</dbReference>
<gene>
    <name evidence="4" type="ORF">L7E55_13235</name>
</gene>
<keyword evidence="4" id="KW-0966">Cell projection</keyword>
<reference evidence="4" key="1">
    <citation type="submission" date="2022-02" db="EMBL/GenBank/DDBJ databases">
        <authorList>
            <person name="Leng L."/>
        </authorList>
    </citation>
    <scope>NUCLEOTIDE SEQUENCE</scope>
    <source>
        <strain evidence="4">JI</strain>
    </source>
</reference>
<dbReference type="EMBL" id="JAKOAV010000028">
    <property type="protein sequence ID" value="MDF9409306.1"/>
    <property type="molecule type" value="Genomic_DNA"/>
</dbReference>
<dbReference type="AlphaFoldDB" id="A0A9X4H2Z6"/>
<evidence type="ECO:0000259" key="3">
    <source>
        <dbReference type="Pfam" id="PF13861"/>
    </source>
</evidence>
<dbReference type="InterPro" id="IPR005648">
    <property type="entry name" value="FlgD"/>
</dbReference>
<organism evidence="4 5">
    <name type="scientific">Pelotomaculum isophthalicicum JI</name>
    <dbReference type="NCBI Taxonomy" id="947010"/>
    <lineage>
        <taxon>Bacteria</taxon>
        <taxon>Bacillati</taxon>
        <taxon>Bacillota</taxon>
        <taxon>Clostridia</taxon>
        <taxon>Eubacteriales</taxon>
        <taxon>Desulfotomaculaceae</taxon>
        <taxon>Pelotomaculum</taxon>
    </lineage>
</organism>
<dbReference type="Pfam" id="PF03963">
    <property type="entry name" value="FlgD"/>
    <property type="match status" value="1"/>
</dbReference>
<dbReference type="GO" id="GO:0044781">
    <property type="term" value="P:bacterial-type flagellum organization"/>
    <property type="evidence" value="ECO:0007669"/>
    <property type="project" value="UniProtKB-KW"/>
</dbReference>
<keyword evidence="4" id="KW-0282">Flagellum</keyword>
<sequence>MEVNSTTNDYSYPTEAKRKDPVKTLDKDAFLQLFVTQLQNQDPASPQDTSAFISQMAQFTMLEQLTNMNTEITKLKLSQEMGQASALIGHQVKITADSTDSSGSSVINEVSGQVEKVTLTGDTVQVYVNGTAYGLDKVTEIK</sequence>
<protein>
    <submittedName>
        <fullName evidence="4">Flagellar hook capping protein</fullName>
    </submittedName>
</protein>
<evidence type="ECO:0000313" key="5">
    <source>
        <dbReference type="Proteomes" id="UP001154312"/>
    </source>
</evidence>
<keyword evidence="5" id="KW-1185">Reference proteome</keyword>
<name>A0A9X4H2Z6_9FIRM</name>
<proteinExistence type="inferred from homology"/>
<comment type="caution">
    <text evidence="4">The sequence shown here is derived from an EMBL/GenBank/DDBJ whole genome shotgun (WGS) entry which is preliminary data.</text>
</comment>
<dbReference type="Pfam" id="PF13861">
    <property type="entry name" value="FLgD_tudor"/>
    <property type="match status" value="1"/>
</dbReference>
<dbReference type="RefSeq" id="WP_277444763.1">
    <property type="nucleotide sequence ID" value="NZ_JAKOAV010000028.1"/>
</dbReference>
<evidence type="ECO:0000256" key="2">
    <source>
        <dbReference type="ARBA" id="ARBA00022795"/>
    </source>
</evidence>
<dbReference type="InterPro" id="IPR025963">
    <property type="entry name" value="FLgD_Tudor"/>
</dbReference>
<accession>A0A9X4H2Z6</accession>
<evidence type="ECO:0000313" key="4">
    <source>
        <dbReference type="EMBL" id="MDF9409306.1"/>
    </source>
</evidence>
<keyword evidence="4" id="KW-0969">Cilium</keyword>